<evidence type="ECO:0000313" key="1">
    <source>
        <dbReference type="EMBL" id="PYH36582.1"/>
    </source>
</evidence>
<dbReference type="EMBL" id="KZ821452">
    <property type="protein sequence ID" value="PYH36582.1"/>
    <property type="molecule type" value="Genomic_DNA"/>
</dbReference>
<dbReference type="Proteomes" id="UP000247647">
    <property type="component" value="Unassembled WGS sequence"/>
</dbReference>
<name>A0A318ZKW7_ASPNB</name>
<dbReference type="GeneID" id="37130959"/>
<evidence type="ECO:0008006" key="3">
    <source>
        <dbReference type="Google" id="ProtNLM"/>
    </source>
</evidence>
<accession>A0A318ZKW7</accession>
<proteinExistence type="predicted"/>
<protein>
    <recommendedName>
        <fullName evidence="3">Chromo domain-containing protein</fullName>
    </recommendedName>
</protein>
<organism evidence="1 2">
    <name type="scientific">Aspergillus neoniger (strain CBS 115656)</name>
    <dbReference type="NCBI Taxonomy" id="1448310"/>
    <lineage>
        <taxon>Eukaryota</taxon>
        <taxon>Fungi</taxon>
        <taxon>Dikarya</taxon>
        <taxon>Ascomycota</taxon>
        <taxon>Pezizomycotina</taxon>
        <taxon>Eurotiomycetes</taxon>
        <taxon>Eurotiomycetidae</taxon>
        <taxon>Eurotiales</taxon>
        <taxon>Aspergillaceae</taxon>
        <taxon>Aspergillus</taxon>
        <taxon>Aspergillus subgen. Circumdati</taxon>
    </lineage>
</organism>
<dbReference type="AlphaFoldDB" id="A0A318ZKW7"/>
<sequence>MLCGTALKFWQTVCINRAAEIMVWGLVMGTMIAEVASPTSEATSTAFIEDRAAIRDCVLDALSLTRARMADVFDQDHKPIQPKGQAWLKVAIHPVVSIMHLKQAHEDDFKREKPSKASAPPVIVNGHEEHEVDRILQVKANELLLRRKNGDQTWEPLDNVREDIPEMLKAYQRGQRRRRILRRE</sequence>
<dbReference type="RefSeq" id="XP_025482060.1">
    <property type="nucleotide sequence ID" value="XM_025628503.1"/>
</dbReference>
<reference evidence="1" key="1">
    <citation type="submission" date="2016-12" db="EMBL/GenBank/DDBJ databases">
        <title>The genomes of Aspergillus section Nigri reveals drivers in fungal speciation.</title>
        <authorList>
            <consortium name="DOE Joint Genome Institute"/>
            <person name="Vesth T.C."/>
            <person name="Nybo J."/>
            <person name="Theobald S."/>
            <person name="Brandl J."/>
            <person name="Frisvad J.C."/>
            <person name="Nielsen K.F."/>
            <person name="Lyhne E.K."/>
            <person name="Kogle M.E."/>
            <person name="Kuo A."/>
            <person name="Riley R."/>
            <person name="Clum A."/>
            <person name="Nolan M."/>
            <person name="Lipzen A."/>
            <person name="Salamov A."/>
            <person name="Henrissat B."/>
            <person name="Wiebenga A."/>
            <person name="De Vries R.P."/>
            <person name="Grigoriev I.V."/>
            <person name="Mortensen U.H."/>
            <person name="Andersen M.R."/>
            <person name="Baker S.E."/>
        </authorList>
    </citation>
    <scope>NUCLEOTIDE SEQUENCE [LARGE SCALE GENOMIC DNA]</scope>
    <source>
        <strain evidence="1">CBS 115656</strain>
    </source>
</reference>
<evidence type="ECO:0000313" key="2">
    <source>
        <dbReference type="Proteomes" id="UP000247647"/>
    </source>
</evidence>
<gene>
    <name evidence="1" type="ORF">BO87DRAFT_452439</name>
</gene>
<dbReference type="OrthoDB" id="2447685at2759"/>
<keyword evidence="2" id="KW-1185">Reference proteome</keyword>